<reference evidence="1" key="1">
    <citation type="submission" date="2020-04" db="EMBL/GenBank/DDBJ databases">
        <authorList>
            <person name="Chiriac C."/>
            <person name="Salcher M."/>
            <person name="Ghai R."/>
            <person name="Kavagutti S V."/>
        </authorList>
    </citation>
    <scope>NUCLEOTIDE SEQUENCE</scope>
</reference>
<protein>
    <submittedName>
        <fullName evidence="1">Uncharacterized protein</fullName>
    </submittedName>
</protein>
<dbReference type="EMBL" id="LR796377">
    <property type="protein sequence ID" value="CAB4140026.1"/>
    <property type="molecule type" value="Genomic_DNA"/>
</dbReference>
<evidence type="ECO:0000313" key="1">
    <source>
        <dbReference type="EMBL" id="CAB4140026.1"/>
    </source>
</evidence>
<organism evidence="1">
    <name type="scientific">uncultured Caudovirales phage</name>
    <dbReference type="NCBI Taxonomy" id="2100421"/>
    <lineage>
        <taxon>Viruses</taxon>
        <taxon>Duplodnaviria</taxon>
        <taxon>Heunggongvirae</taxon>
        <taxon>Uroviricota</taxon>
        <taxon>Caudoviricetes</taxon>
        <taxon>Peduoviridae</taxon>
        <taxon>Maltschvirus</taxon>
        <taxon>Maltschvirus maltsch</taxon>
    </lineage>
</organism>
<gene>
    <name evidence="1" type="ORF">UFOVP404_4</name>
</gene>
<sequence>MAVTKIKGTSSFTNLTKYDSFLAGNNINDYESIATTTVGAGGAATVTFSSIPSTYQHLQIRGLGQSSRATFGFDDVILRFNGDTGTNYARHYLGGSGSAAYSGAANTPSSYIYTDSIIGSSTAGTSFFGGFVMDILDYASTNKNKTVRTLGGTDLNGTVGGEGGRITLNSGLWFATPAAITSVVLSTASGTNFNQYSSFALYGIRG</sequence>
<accession>A0A6J5M4K0</accession>
<proteinExistence type="predicted"/>
<name>A0A6J5M4K0_9CAUD</name>